<proteinExistence type="predicted"/>
<dbReference type="Proteomes" id="UP001055219">
    <property type="component" value="Unassembled WGS sequence"/>
</dbReference>
<dbReference type="EMBL" id="JAGIXG020000008">
    <property type="protein sequence ID" value="KAI6783295.1"/>
    <property type="molecule type" value="Genomic_DNA"/>
</dbReference>
<organism evidence="1 2">
    <name type="scientific">Emericellopsis cladophorae</name>
    <dbReference type="NCBI Taxonomy" id="2686198"/>
    <lineage>
        <taxon>Eukaryota</taxon>
        <taxon>Fungi</taxon>
        <taxon>Dikarya</taxon>
        <taxon>Ascomycota</taxon>
        <taxon>Pezizomycotina</taxon>
        <taxon>Sordariomycetes</taxon>
        <taxon>Hypocreomycetidae</taxon>
        <taxon>Hypocreales</taxon>
        <taxon>Bionectriaceae</taxon>
        <taxon>Emericellopsis</taxon>
    </lineage>
</organism>
<evidence type="ECO:0000313" key="1">
    <source>
        <dbReference type="EMBL" id="KAI6783295.1"/>
    </source>
</evidence>
<dbReference type="OrthoDB" id="5429780at2759"/>
<dbReference type="AlphaFoldDB" id="A0A9P9Y4P7"/>
<sequence>MVWNVWNQGPEAFDKGENSFITFITRLFENRSPFVDDDDDDDDEKWRQAMTALGLRTDVQDKIMHPAFRELRLTQSCGYWCRDTVEMRCEALRYTQKPREHSRRASSAPSIFDKCESLTHIAARGTSGHTALFKDIDEARADGFLDVQGSIQHMSRILSSSPSDFSSDRPLFYFHPELATAQCYAWYAKQRGTDETNIMIVCVAIPNQVLQGLLLTDRALQRLYWPSEAWKQSVACNRIRHRVPVELCRFRRATLLIGSTAKSKVTGPGGVTEDTVLMMDGQPAVQYAFDGSEEGQDFLKKSIAQRPYVYQFPKGDRST</sequence>
<gene>
    <name evidence="1" type="ORF">J7T54_004322</name>
</gene>
<keyword evidence="2" id="KW-1185">Reference proteome</keyword>
<dbReference type="RefSeq" id="XP_051364151.1">
    <property type="nucleotide sequence ID" value="XM_051504227.1"/>
</dbReference>
<comment type="caution">
    <text evidence="1">The sequence shown here is derived from an EMBL/GenBank/DDBJ whole genome shotgun (WGS) entry which is preliminary data.</text>
</comment>
<reference evidence="1" key="1">
    <citation type="journal article" date="2021" name="J Fungi (Basel)">
        <title>Genomic and Metabolomic Analyses of the Marine Fungus Emericellopsis cladophorae: Insights into Saltwater Adaptability Mechanisms and Its Biosynthetic Potential.</title>
        <authorList>
            <person name="Goncalves M.F.M."/>
            <person name="Hilario S."/>
            <person name="Van de Peer Y."/>
            <person name="Esteves A.C."/>
            <person name="Alves A."/>
        </authorList>
    </citation>
    <scope>NUCLEOTIDE SEQUENCE</scope>
    <source>
        <strain evidence="1">MUM 19.33</strain>
    </source>
</reference>
<accession>A0A9P9Y4P7</accession>
<dbReference type="GeneID" id="75830810"/>
<evidence type="ECO:0000313" key="2">
    <source>
        <dbReference type="Proteomes" id="UP001055219"/>
    </source>
</evidence>
<protein>
    <submittedName>
        <fullName evidence="1">Uncharacterized protein</fullName>
    </submittedName>
</protein>
<name>A0A9P9Y4P7_9HYPO</name>
<reference evidence="1" key="2">
    <citation type="submission" date="2022-07" db="EMBL/GenBank/DDBJ databases">
        <authorList>
            <person name="Goncalves M.F.M."/>
            <person name="Hilario S."/>
            <person name="Van De Peer Y."/>
            <person name="Esteves A.C."/>
            <person name="Alves A."/>
        </authorList>
    </citation>
    <scope>NUCLEOTIDE SEQUENCE</scope>
    <source>
        <strain evidence="1">MUM 19.33</strain>
    </source>
</reference>